<dbReference type="RefSeq" id="WP_130353054.1">
    <property type="nucleotide sequence ID" value="NZ_SGWY01000002.1"/>
</dbReference>
<reference evidence="3 4" key="1">
    <citation type="submission" date="2019-02" db="EMBL/GenBank/DDBJ databases">
        <title>Genomic Encyclopedia of Type Strains, Phase IV (KMG-IV): sequencing the most valuable type-strain genomes for metagenomic binning, comparative biology and taxonomic classification.</title>
        <authorList>
            <person name="Goeker M."/>
        </authorList>
    </citation>
    <scope>NUCLEOTIDE SEQUENCE [LARGE SCALE GENOMIC DNA]</scope>
    <source>
        <strain evidence="3 4">DSM 43045</strain>
    </source>
</reference>
<evidence type="ECO:0000313" key="3">
    <source>
        <dbReference type="EMBL" id="RZS66465.1"/>
    </source>
</evidence>
<gene>
    <name evidence="3" type="ORF">EV187_2198</name>
</gene>
<evidence type="ECO:0000313" key="4">
    <source>
        <dbReference type="Proteomes" id="UP000293289"/>
    </source>
</evidence>
<dbReference type="OrthoDB" id="1523398at2"/>
<protein>
    <recommendedName>
        <fullName evidence="2">Pyrroline-5-carboxylate reductase catalytic N-terminal domain-containing protein</fullName>
    </recommendedName>
</protein>
<organism evidence="3 4">
    <name type="scientific">Agromyces ramosus</name>
    <dbReference type="NCBI Taxonomy" id="33879"/>
    <lineage>
        <taxon>Bacteria</taxon>
        <taxon>Bacillati</taxon>
        <taxon>Actinomycetota</taxon>
        <taxon>Actinomycetes</taxon>
        <taxon>Micrococcales</taxon>
        <taxon>Microbacteriaceae</taxon>
        <taxon>Agromyces</taxon>
    </lineage>
</organism>
<accession>A0A4Q7ME16</accession>
<dbReference type="AlphaFoldDB" id="A0A4Q7ME16"/>
<dbReference type="Proteomes" id="UP000293289">
    <property type="component" value="Unassembled WGS sequence"/>
</dbReference>
<dbReference type="Gene3D" id="3.40.50.720">
    <property type="entry name" value="NAD(P)-binding Rossmann-like Domain"/>
    <property type="match status" value="1"/>
</dbReference>
<dbReference type="EMBL" id="SGWY01000002">
    <property type="protein sequence ID" value="RZS66465.1"/>
    <property type="molecule type" value="Genomic_DNA"/>
</dbReference>
<name>A0A4Q7ME16_9MICO</name>
<dbReference type="InterPro" id="IPR036291">
    <property type="entry name" value="NAD(P)-bd_dom_sf"/>
</dbReference>
<keyword evidence="4" id="KW-1185">Reference proteome</keyword>
<dbReference type="PANTHER" id="PTHR14239">
    <property type="entry name" value="DUDULIN-RELATED"/>
    <property type="match status" value="1"/>
</dbReference>
<dbReference type="GO" id="GO:0016491">
    <property type="term" value="F:oxidoreductase activity"/>
    <property type="evidence" value="ECO:0007669"/>
    <property type="project" value="UniProtKB-KW"/>
</dbReference>
<comment type="caution">
    <text evidence="3">The sequence shown here is derived from an EMBL/GenBank/DDBJ whole genome shotgun (WGS) entry which is preliminary data.</text>
</comment>
<keyword evidence="1" id="KW-0560">Oxidoreductase</keyword>
<proteinExistence type="predicted"/>
<dbReference type="SUPFAM" id="SSF51735">
    <property type="entry name" value="NAD(P)-binding Rossmann-fold domains"/>
    <property type="match status" value="1"/>
</dbReference>
<evidence type="ECO:0000256" key="1">
    <source>
        <dbReference type="ARBA" id="ARBA00023002"/>
    </source>
</evidence>
<dbReference type="InterPro" id="IPR051267">
    <property type="entry name" value="STEAP_metalloreductase"/>
</dbReference>
<feature type="domain" description="Pyrroline-5-carboxylate reductase catalytic N-terminal" evidence="2">
    <location>
        <begin position="7"/>
        <end position="96"/>
    </location>
</feature>
<dbReference type="Pfam" id="PF03807">
    <property type="entry name" value="F420_oxidored"/>
    <property type="match status" value="1"/>
</dbReference>
<dbReference type="InterPro" id="IPR028939">
    <property type="entry name" value="P5C_Rdtase_cat_N"/>
</dbReference>
<evidence type="ECO:0000259" key="2">
    <source>
        <dbReference type="Pfam" id="PF03807"/>
    </source>
</evidence>
<sequence>MTVPINRVAILGAGRVGTSIARTLVDAGYEVTLAGSGRPANVEMIAAFTAPGASARWAHEATADADLVILALPLHRLSSVNPVVLAGKLVIDAMNYWPPVDGTIAAFEDAPAGSSVVVRELLGISHLVKTFNHTGYHDLEPDRRPAGHPERLGMAVAGDVAQDVALVAELINRIGYEPVALDRLEHGQQLQPGTPLFGARPTADDIRRSVTSSVVHSA</sequence>